<dbReference type="SUPFAM" id="SSF46894">
    <property type="entry name" value="C-terminal effector domain of the bipartite response regulators"/>
    <property type="match status" value="1"/>
</dbReference>
<evidence type="ECO:0000259" key="4">
    <source>
        <dbReference type="PROSITE" id="PS50043"/>
    </source>
</evidence>
<dbReference type="PANTHER" id="PTHR44688:SF16">
    <property type="entry name" value="DNA-BINDING TRANSCRIPTIONAL ACTIVATOR DEVR_DOSR"/>
    <property type="match status" value="1"/>
</dbReference>
<dbReference type="Pfam" id="PF03472">
    <property type="entry name" value="Autoind_bind"/>
    <property type="match status" value="1"/>
</dbReference>
<evidence type="ECO:0000256" key="1">
    <source>
        <dbReference type="ARBA" id="ARBA00023015"/>
    </source>
</evidence>
<sequence>MVYSEFGNKLHDLSEHDKTDVEIALFLIKYHYNIGNVTYHLSQTVVRELPVDSPFVRTTYPPIWVSRYLLRSYIEVDPIVREGMFRALPFGWNEVSLRPEATEMMQEFASLGFSVNGYSIPLIDKAGRRALISFNARSDQDDWNEIVSAYRVEWAEIAHIIHNMAIAVLPGAEHKPPTLGKRELEVLSWTARGKDYLEIAIIMGISEHTVRSYMRSARAKLDSVNLTQAVTIATKLRLIRP</sequence>
<keyword evidence="2" id="KW-0238">DNA-binding</keyword>
<evidence type="ECO:0000256" key="2">
    <source>
        <dbReference type="ARBA" id="ARBA00023125"/>
    </source>
</evidence>
<dbReference type="InterPro" id="IPR000792">
    <property type="entry name" value="Tscrpt_reg_LuxR_C"/>
</dbReference>
<dbReference type="AlphaFoldDB" id="A0A7K1RN80"/>
<dbReference type="PROSITE" id="PS50043">
    <property type="entry name" value="HTH_LUXR_2"/>
    <property type="match status" value="1"/>
</dbReference>
<evidence type="ECO:0000313" key="5">
    <source>
        <dbReference type="EMBL" id="MVA59421.1"/>
    </source>
</evidence>
<dbReference type="SUPFAM" id="SSF75516">
    <property type="entry name" value="Pheromone-binding domain of LuxR-like quorum-sensing transcription factors"/>
    <property type="match status" value="1"/>
</dbReference>
<dbReference type="Gene3D" id="3.30.450.80">
    <property type="entry name" value="Transcription factor LuxR-like, autoinducer-binding domain"/>
    <property type="match status" value="1"/>
</dbReference>
<protein>
    <submittedName>
        <fullName evidence="5">LuxR family transcriptional regulator</fullName>
    </submittedName>
</protein>
<evidence type="ECO:0000313" key="6">
    <source>
        <dbReference type="Proteomes" id="UP000440716"/>
    </source>
</evidence>
<dbReference type="EMBL" id="WPHU01000020">
    <property type="protein sequence ID" value="MVA59421.1"/>
    <property type="molecule type" value="Genomic_DNA"/>
</dbReference>
<dbReference type="GO" id="GO:0006355">
    <property type="term" value="P:regulation of DNA-templated transcription"/>
    <property type="evidence" value="ECO:0007669"/>
    <property type="project" value="InterPro"/>
</dbReference>
<dbReference type="PROSITE" id="PS00622">
    <property type="entry name" value="HTH_LUXR_1"/>
    <property type="match status" value="1"/>
</dbReference>
<dbReference type="PRINTS" id="PR00038">
    <property type="entry name" value="HTHLUXR"/>
</dbReference>
<keyword evidence="3" id="KW-0804">Transcription</keyword>
<organism evidence="5 6">
    <name type="scientific">Agrobacterium vitis</name>
    <name type="common">Rhizobium vitis</name>
    <dbReference type="NCBI Taxonomy" id="373"/>
    <lineage>
        <taxon>Bacteria</taxon>
        <taxon>Pseudomonadati</taxon>
        <taxon>Pseudomonadota</taxon>
        <taxon>Alphaproteobacteria</taxon>
        <taxon>Hyphomicrobiales</taxon>
        <taxon>Rhizobiaceae</taxon>
        <taxon>Rhizobium/Agrobacterium group</taxon>
        <taxon>Agrobacterium</taxon>
    </lineage>
</organism>
<comment type="caution">
    <text evidence="5">The sequence shown here is derived from an EMBL/GenBank/DDBJ whole genome shotgun (WGS) entry which is preliminary data.</text>
</comment>
<dbReference type="InterPro" id="IPR036388">
    <property type="entry name" value="WH-like_DNA-bd_sf"/>
</dbReference>
<reference evidence="5 6" key="1">
    <citation type="submission" date="2019-12" db="EMBL/GenBank/DDBJ databases">
        <title>Whole-genome sequencing of Allorhizobium vitis.</title>
        <authorList>
            <person name="Gan H.M."/>
            <person name="Szegedi E."/>
            <person name="Burr T."/>
            <person name="Savka M.A."/>
        </authorList>
    </citation>
    <scope>NUCLEOTIDE SEQUENCE [LARGE SCALE GENOMIC DNA]</scope>
    <source>
        <strain evidence="5 6">CG415</strain>
    </source>
</reference>
<name>A0A7K1RN80_AGRVI</name>
<dbReference type="Pfam" id="PF00196">
    <property type="entry name" value="GerE"/>
    <property type="match status" value="1"/>
</dbReference>
<dbReference type="RefSeq" id="WP_156593181.1">
    <property type="nucleotide sequence ID" value="NZ_WPHU01000020.1"/>
</dbReference>
<dbReference type="InterPro" id="IPR005143">
    <property type="entry name" value="TF_LuxR_autoind-bd_dom"/>
</dbReference>
<keyword evidence="1" id="KW-0805">Transcription regulation</keyword>
<dbReference type="Gene3D" id="1.10.10.10">
    <property type="entry name" value="Winged helix-like DNA-binding domain superfamily/Winged helix DNA-binding domain"/>
    <property type="match status" value="1"/>
</dbReference>
<dbReference type="SMART" id="SM00421">
    <property type="entry name" value="HTH_LUXR"/>
    <property type="match status" value="1"/>
</dbReference>
<dbReference type="CDD" id="cd06170">
    <property type="entry name" value="LuxR_C_like"/>
    <property type="match status" value="1"/>
</dbReference>
<proteinExistence type="predicted"/>
<evidence type="ECO:0000256" key="3">
    <source>
        <dbReference type="ARBA" id="ARBA00023163"/>
    </source>
</evidence>
<dbReference type="InterPro" id="IPR036693">
    <property type="entry name" value="TF_LuxR_autoind-bd_dom_sf"/>
</dbReference>
<accession>A0A7K1RN80</accession>
<dbReference type="InterPro" id="IPR016032">
    <property type="entry name" value="Sig_transdc_resp-reg_C-effctor"/>
</dbReference>
<gene>
    <name evidence="5" type="ORF">GOZ88_25365</name>
</gene>
<feature type="domain" description="HTH luxR-type" evidence="4">
    <location>
        <begin position="172"/>
        <end position="237"/>
    </location>
</feature>
<dbReference type="PANTHER" id="PTHR44688">
    <property type="entry name" value="DNA-BINDING TRANSCRIPTIONAL ACTIVATOR DEVR_DOSR"/>
    <property type="match status" value="1"/>
</dbReference>
<dbReference type="GO" id="GO:0003677">
    <property type="term" value="F:DNA binding"/>
    <property type="evidence" value="ECO:0007669"/>
    <property type="project" value="UniProtKB-KW"/>
</dbReference>
<dbReference type="Proteomes" id="UP000440716">
    <property type="component" value="Unassembled WGS sequence"/>
</dbReference>